<evidence type="ECO:0000256" key="1">
    <source>
        <dbReference type="ARBA" id="ARBA00023157"/>
    </source>
</evidence>
<proteinExistence type="predicted"/>
<dbReference type="InterPro" id="IPR001314">
    <property type="entry name" value="Peptidase_S1A"/>
</dbReference>
<dbReference type="InterPro" id="IPR043504">
    <property type="entry name" value="Peptidase_S1_PA_chymotrypsin"/>
</dbReference>
<name>A0AAW0H0R3_MYOGA</name>
<reference evidence="3 4" key="1">
    <citation type="journal article" date="2023" name="bioRxiv">
        <title>Conserved and derived expression patterns and positive selection on dental genes reveal complex evolutionary context of ever-growing rodent molars.</title>
        <authorList>
            <person name="Calamari Z.T."/>
            <person name="Song A."/>
            <person name="Cohen E."/>
            <person name="Akter M."/>
            <person name="Roy R.D."/>
            <person name="Hallikas O."/>
            <person name="Christensen M.M."/>
            <person name="Li P."/>
            <person name="Marangoni P."/>
            <person name="Jernvall J."/>
            <person name="Klein O.D."/>
        </authorList>
    </citation>
    <scope>NUCLEOTIDE SEQUENCE [LARGE SCALE GENOMIC DNA]</scope>
    <source>
        <strain evidence="3">V071</strain>
    </source>
</reference>
<dbReference type="PRINTS" id="PR00722">
    <property type="entry name" value="CHYMOTRYPSIN"/>
</dbReference>
<dbReference type="GO" id="GO:0004252">
    <property type="term" value="F:serine-type endopeptidase activity"/>
    <property type="evidence" value="ECO:0007669"/>
    <property type="project" value="InterPro"/>
</dbReference>
<gene>
    <name evidence="3" type="ORF">U0070_006215</name>
</gene>
<evidence type="ECO:0000259" key="2">
    <source>
        <dbReference type="PROSITE" id="PS50240"/>
    </source>
</evidence>
<dbReference type="FunFam" id="2.40.10.10:FF:000005">
    <property type="entry name" value="Serine protease 37"/>
    <property type="match status" value="1"/>
</dbReference>
<sequence length="162" mass="18105">TPHILPFLSEEITRSHEVKPHSHPYMAFIASLGNKGCCGGFLVKDNFVLTAAHYRGSSMKVTLGAHDIKIKEETQQIFPVTKVIPHLDFNPEHITNDIMLLKLERKAKRTEAVRPLSLPRCKVHVNPRNVCSLAGWGKDGLKRHLYKYTTRGVADSTEGPGV</sequence>
<dbReference type="Proteomes" id="UP001488838">
    <property type="component" value="Unassembled WGS sequence"/>
</dbReference>
<dbReference type="GO" id="GO:0006508">
    <property type="term" value="P:proteolysis"/>
    <property type="evidence" value="ECO:0007669"/>
    <property type="project" value="InterPro"/>
</dbReference>
<dbReference type="EMBL" id="JBBHLL010002602">
    <property type="protein sequence ID" value="KAK7795346.1"/>
    <property type="molecule type" value="Genomic_DNA"/>
</dbReference>
<dbReference type="SMART" id="SM00020">
    <property type="entry name" value="Tryp_SPc"/>
    <property type="match status" value="1"/>
</dbReference>
<accession>A0AAW0H0R3</accession>
<feature type="non-terminal residue" evidence="3">
    <location>
        <position position="1"/>
    </location>
</feature>
<organism evidence="3 4">
    <name type="scientific">Myodes glareolus</name>
    <name type="common">Bank vole</name>
    <name type="synonym">Clethrionomys glareolus</name>
    <dbReference type="NCBI Taxonomy" id="447135"/>
    <lineage>
        <taxon>Eukaryota</taxon>
        <taxon>Metazoa</taxon>
        <taxon>Chordata</taxon>
        <taxon>Craniata</taxon>
        <taxon>Vertebrata</taxon>
        <taxon>Euteleostomi</taxon>
        <taxon>Mammalia</taxon>
        <taxon>Eutheria</taxon>
        <taxon>Euarchontoglires</taxon>
        <taxon>Glires</taxon>
        <taxon>Rodentia</taxon>
        <taxon>Myomorpha</taxon>
        <taxon>Muroidea</taxon>
        <taxon>Cricetidae</taxon>
        <taxon>Arvicolinae</taxon>
        <taxon>Myodes</taxon>
    </lineage>
</organism>
<dbReference type="AlphaFoldDB" id="A0AAW0H0R3"/>
<dbReference type="SUPFAM" id="SSF50494">
    <property type="entry name" value="Trypsin-like serine proteases"/>
    <property type="match status" value="1"/>
</dbReference>
<dbReference type="PANTHER" id="PTHR24271:SF70">
    <property type="entry name" value="GRANZYME H"/>
    <property type="match status" value="1"/>
</dbReference>
<keyword evidence="4" id="KW-1185">Reference proteome</keyword>
<dbReference type="PROSITE" id="PS50240">
    <property type="entry name" value="TRYPSIN_DOM"/>
    <property type="match status" value="1"/>
</dbReference>
<comment type="caution">
    <text evidence="3">The sequence shown here is derived from an EMBL/GenBank/DDBJ whole genome shotgun (WGS) entry which is preliminary data.</text>
</comment>
<dbReference type="GO" id="GO:0005737">
    <property type="term" value="C:cytoplasm"/>
    <property type="evidence" value="ECO:0007669"/>
    <property type="project" value="TreeGrafter"/>
</dbReference>
<dbReference type="CDD" id="cd00190">
    <property type="entry name" value="Tryp_SPc"/>
    <property type="match status" value="1"/>
</dbReference>
<evidence type="ECO:0000313" key="4">
    <source>
        <dbReference type="Proteomes" id="UP001488838"/>
    </source>
</evidence>
<keyword evidence="1" id="KW-1015">Disulfide bond</keyword>
<dbReference type="Pfam" id="PF00089">
    <property type="entry name" value="Trypsin"/>
    <property type="match status" value="1"/>
</dbReference>
<dbReference type="PANTHER" id="PTHR24271">
    <property type="entry name" value="KALLIKREIN-RELATED"/>
    <property type="match status" value="1"/>
</dbReference>
<evidence type="ECO:0000313" key="3">
    <source>
        <dbReference type="EMBL" id="KAK7795346.1"/>
    </source>
</evidence>
<dbReference type="Gene3D" id="2.40.10.10">
    <property type="entry name" value="Trypsin-like serine proteases"/>
    <property type="match status" value="2"/>
</dbReference>
<feature type="domain" description="Peptidase S1" evidence="2">
    <location>
        <begin position="12"/>
        <end position="138"/>
    </location>
</feature>
<dbReference type="InterPro" id="IPR001254">
    <property type="entry name" value="Trypsin_dom"/>
</dbReference>
<dbReference type="InterPro" id="IPR009003">
    <property type="entry name" value="Peptidase_S1_PA"/>
</dbReference>
<protein>
    <recommendedName>
        <fullName evidence="2">Peptidase S1 domain-containing protein</fullName>
    </recommendedName>
</protein>